<dbReference type="InterPro" id="IPR028081">
    <property type="entry name" value="Leu-bd"/>
</dbReference>
<evidence type="ECO:0000313" key="8">
    <source>
        <dbReference type="Proteomes" id="UP000003678"/>
    </source>
</evidence>
<dbReference type="AlphaFoldDB" id="C0G3E9"/>
<name>C0G3E9_9HYPH</name>
<evidence type="ECO:0000256" key="5">
    <source>
        <dbReference type="ARBA" id="ARBA00022970"/>
    </source>
</evidence>
<reference evidence="7 8" key="1">
    <citation type="submission" date="2009-03" db="EMBL/GenBank/DDBJ databases">
        <authorList>
            <person name="Setubal J.C."/>
            <person name="Boyle S."/>
            <person name="Crasta O.R."/>
            <person name="Gillespie J.J."/>
            <person name="Kenyon R.W."/>
            <person name="Lu J."/>
            <person name="Mane S."/>
            <person name="Nagrani S."/>
            <person name="Shallom J.M."/>
            <person name="Shallom S."/>
            <person name="Shukla M."/>
            <person name="Snyder E.E."/>
            <person name="Sobral B.W."/>
            <person name="Wattam A.R."/>
            <person name="Will R."/>
            <person name="Williams K."/>
            <person name="Yoo H."/>
            <person name="Bruce D.H."/>
            <person name="Detter C."/>
            <person name="Munk C."/>
            <person name="Brettin T.S."/>
            <person name="Ficht T."/>
        </authorList>
    </citation>
    <scope>NUCLEOTIDE SEQUENCE [LARGE SCALE GENOMIC DNA]</scope>
    <source>
        <strain evidence="7 8">Cudo</strain>
    </source>
</reference>
<evidence type="ECO:0000256" key="4">
    <source>
        <dbReference type="ARBA" id="ARBA00022729"/>
    </source>
</evidence>
<accession>C0G3E9</accession>
<dbReference type="PANTHER" id="PTHR47151">
    <property type="entry name" value="LEU/ILE/VAL-BINDING ABC TRANSPORTER SUBUNIT"/>
    <property type="match status" value="1"/>
</dbReference>
<feature type="domain" description="Leucine-binding protein" evidence="6">
    <location>
        <begin position="46"/>
        <end position="383"/>
    </location>
</feature>
<keyword evidence="3" id="KW-0813">Transport</keyword>
<comment type="caution">
    <text evidence="7">The sequence shown here is derived from an EMBL/GenBank/DDBJ whole genome shotgun (WGS) entry which is preliminary data.</text>
</comment>
<evidence type="ECO:0000256" key="1">
    <source>
        <dbReference type="ARBA" id="ARBA00003630"/>
    </source>
</evidence>
<sequence>MTGMGCFGAVRTMPPHQRRKRMNLKLLSSVAFAATIGFASAAYADITIGVIAPLTGPVAAFGDQVKKGAETAVEVINKAGGIKGEKVVLKFADDAGEPKQGVSAANQIVGDGIKFVVDPVTTGVAVPVSDVLSENGVLMVTPTATGPDLTARGLENVFRTCGRDDQQAEVMADYVLKNMKDKKVAVIHDKGAYGKGLADAFKAAINKGGITEVHYDSVTPGDKDFSALVTKLKSAGAEVVYFGGYHAEGGLLSRQLHDAGMQALVLGGEGLSNTEYWAIGGTNAQGTLFTNAKDATKNPAAKDAIQALKAKNIPAEAFTMNAYAAVEVIKAGIERAGSTDDSAAVAKALHDGKPIETAIGTLTYSETGDLSSPSFDIFKWDDGKIVGLE</sequence>
<evidence type="ECO:0000256" key="2">
    <source>
        <dbReference type="ARBA" id="ARBA00010062"/>
    </source>
</evidence>
<evidence type="ECO:0000259" key="6">
    <source>
        <dbReference type="Pfam" id="PF13458"/>
    </source>
</evidence>
<proteinExistence type="inferred from homology"/>
<dbReference type="CDD" id="cd06342">
    <property type="entry name" value="PBP1_ABC_LIVBP-like"/>
    <property type="match status" value="1"/>
</dbReference>
<dbReference type="InterPro" id="IPR000709">
    <property type="entry name" value="Leu_Ile_Val-bd"/>
</dbReference>
<dbReference type="Pfam" id="PF13458">
    <property type="entry name" value="Peripla_BP_6"/>
    <property type="match status" value="1"/>
</dbReference>
<keyword evidence="4" id="KW-0732">Signal</keyword>
<evidence type="ECO:0000256" key="3">
    <source>
        <dbReference type="ARBA" id="ARBA00022448"/>
    </source>
</evidence>
<dbReference type="PRINTS" id="PR00337">
    <property type="entry name" value="LEUILEVALBP"/>
</dbReference>
<comment type="similarity">
    <text evidence="2">Belongs to the leucine-binding protein family.</text>
</comment>
<organism evidence="7 8">
    <name type="scientific">Brucella ceti str. Cudo</name>
    <dbReference type="NCBI Taxonomy" id="595497"/>
    <lineage>
        <taxon>Bacteria</taxon>
        <taxon>Pseudomonadati</taxon>
        <taxon>Pseudomonadota</taxon>
        <taxon>Alphaproteobacteria</taxon>
        <taxon>Hyphomicrobiales</taxon>
        <taxon>Brucellaceae</taxon>
        <taxon>Brucella/Ochrobactrum group</taxon>
        <taxon>Brucella</taxon>
    </lineage>
</organism>
<dbReference type="Proteomes" id="UP000003678">
    <property type="component" value="Unassembled WGS sequence"/>
</dbReference>
<keyword evidence="7" id="KW-0675">Receptor</keyword>
<comment type="function">
    <text evidence="1">Component of an amino-acid transport system.</text>
</comment>
<dbReference type="SUPFAM" id="SSF53822">
    <property type="entry name" value="Periplasmic binding protein-like I"/>
    <property type="match status" value="1"/>
</dbReference>
<dbReference type="PANTHER" id="PTHR47151:SF2">
    <property type="entry name" value="AMINO ACID BINDING PROTEIN"/>
    <property type="match status" value="1"/>
</dbReference>
<gene>
    <name evidence="7" type="ORF">BCETI_1000179</name>
</gene>
<dbReference type="EMBL" id="ACJD01000001">
    <property type="protein sequence ID" value="EEH15264.1"/>
    <property type="molecule type" value="Genomic_DNA"/>
</dbReference>
<evidence type="ECO:0000313" key="7">
    <source>
        <dbReference type="EMBL" id="EEH15264.1"/>
    </source>
</evidence>
<dbReference type="Gene3D" id="3.40.50.2300">
    <property type="match status" value="2"/>
</dbReference>
<keyword evidence="5" id="KW-0029">Amino-acid transport</keyword>
<dbReference type="GO" id="GO:0006865">
    <property type="term" value="P:amino acid transport"/>
    <property type="evidence" value="ECO:0007669"/>
    <property type="project" value="UniProtKB-KW"/>
</dbReference>
<protein>
    <submittedName>
        <fullName evidence="7">Extracellular ligand-binding receptor</fullName>
    </submittedName>
</protein>
<dbReference type="InterPro" id="IPR028082">
    <property type="entry name" value="Peripla_BP_I"/>
</dbReference>